<sequence length="498" mass="55544">MPPRPQSSCKLSPRACEYPACGTTESNLLRCSACKAVYYCRASRLPAANSSGTLTASYQVADRERHTKGCNALKNARMAYANEDKALRKYRDPTWSYMNVFEYGVGDFWDISQARDYMHARHRMIDVMLEVFGGPGGRVDAVKEALYHLLEMLKLSRSDNMGVRDTVPGLYIRLNEDQAAYDLMKWYATTDKYDWNIETTPYFDVNNADILEDPPDICVVGPGPCISSAHVAAVLLIKVRILLDLQAAQNATRAFEVALFLKKSLSLSAVTWSAALLRPQGLISFCGAMKSLSILYRGCRSRYNCGVVGGPFEPGDGSAYRLDGDDIALLTGRGYLLFNITNAVGRWHIVEETDSSSPMSFIFSPQQAKHKLVLKGQDEWLTFRLSGVPDFRLSISMCFDSFVSVEANVTATSPSDRPAIEPILGIWDTKTTLFNTTDVRTQLDYEKDHVSCALRAASNSTTIQNDPERSKPLYQIFNRVHQQIFQDTLRATNNSAKA</sequence>
<evidence type="ECO:0000313" key="2">
    <source>
        <dbReference type="Proteomes" id="UP000693738"/>
    </source>
</evidence>
<evidence type="ECO:0000313" key="1">
    <source>
        <dbReference type="EMBL" id="CAG7558023.1"/>
    </source>
</evidence>
<name>A0A8J2NBG5_FUSEQ</name>
<comment type="caution">
    <text evidence="1">The sequence shown here is derived from an EMBL/GenBank/DDBJ whole genome shotgun (WGS) entry which is preliminary data.</text>
</comment>
<dbReference type="AlphaFoldDB" id="A0A8J2NBG5"/>
<organism evidence="1 2">
    <name type="scientific">Fusarium equiseti</name>
    <name type="common">Fusarium scirpi</name>
    <dbReference type="NCBI Taxonomy" id="61235"/>
    <lineage>
        <taxon>Eukaryota</taxon>
        <taxon>Fungi</taxon>
        <taxon>Dikarya</taxon>
        <taxon>Ascomycota</taxon>
        <taxon>Pezizomycotina</taxon>
        <taxon>Sordariomycetes</taxon>
        <taxon>Hypocreomycetidae</taxon>
        <taxon>Hypocreales</taxon>
        <taxon>Nectriaceae</taxon>
        <taxon>Fusarium</taxon>
        <taxon>Fusarium incarnatum-equiseti species complex</taxon>
    </lineage>
</organism>
<evidence type="ECO:0008006" key="3">
    <source>
        <dbReference type="Google" id="ProtNLM"/>
    </source>
</evidence>
<dbReference type="EMBL" id="CAJSTJ010000122">
    <property type="protein sequence ID" value="CAG7558023.1"/>
    <property type="molecule type" value="Genomic_DNA"/>
</dbReference>
<reference evidence="1" key="1">
    <citation type="submission" date="2021-05" db="EMBL/GenBank/DDBJ databases">
        <authorList>
            <person name="Khan N."/>
        </authorList>
    </citation>
    <scope>NUCLEOTIDE SEQUENCE</scope>
</reference>
<dbReference type="Proteomes" id="UP000693738">
    <property type="component" value="Unassembled WGS sequence"/>
</dbReference>
<accession>A0A8J2NBG5</accession>
<proteinExistence type="predicted"/>
<protein>
    <recommendedName>
        <fullName evidence="3">MYND-type zinc finger protein samB</fullName>
    </recommendedName>
</protein>
<gene>
    <name evidence="1" type="ORF">FEQUK3_LOCUS3719</name>
</gene>